<feature type="transmembrane region" description="Helical" evidence="1">
    <location>
        <begin position="70"/>
        <end position="90"/>
    </location>
</feature>
<reference evidence="2 3" key="1">
    <citation type="submission" date="2021-07" db="EMBL/GenBank/DDBJ databases">
        <title>Paraburkholderia edwinii protects Aspergillus sp. from phenazines by acting as a toxin sponge.</title>
        <authorList>
            <person name="Dahlstrom K.M."/>
            <person name="Newman D.K."/>
        </authorList>
    </citation>
    <scope>NUCLEOTIDE SEQUENCE [LARGE SCALE GENOMIC DNA]</scope>
    <source>
        <strain evidence="2 3">Pe01</strain>
    </source>
</reference>
<keyword evidence="1" id="KW-0472">Membrane</keyword>
<name>A0ABX8V076_9BURK</name>
<feature type="transmembrane region" description="Helical" evidence="1">
    <location>
        <begin position="20"/>
        <end position="40"/>
    </location>
</feature>
<dbReference type="EMBL" id="CP080096">
    <property type="protein sequence ID" value="QYD73002.1"/>
    <property type="molecule type" value="Genomic_DNA"/>
</dbReference>
<keyword evidence="1" id="KW-0812">Transmembrane</keyword>
<sequence length="146" mass="16483">MTQWHSILFPALVLATWTCIWLWGIGLAEFLFALVIGIPMKRTACWTRTRVMVYGAHKDGTWMNSDRSGLLHAPIIFYVFSLALTITHYGNGFDYAISWCYTLLRIACSLSEVLSNGLTKKQVLFFSSNAALIILSAHVIFEMSID</sequence>
<dbReference type="Proteomes" id="UP000826462">
    <property type="component" value="Chromosome 2"/>
</dbReference>
<gene>
    <name evidence="2" type="ORF">KZJ38_25325</name>
</gene>
<evidence type="ECO:0000313" key="2">
    <source>
        <dbReference type="EMBL" id="QYD73002.1"/>
    </source>
</evidence>
<keyword evidence="3" id="KW-1185">Reference proteome</keyword>
<feature type="transmembrane region" description="Helical" evidence="1">
    <location>
        <begin position="123"/>
        <end position="141"/>
    </location>
</feature>
<proteinExistence type="predicted"/>
<evidence type="ECO:0000313" key="3">
    <source>
        <dbReference type="Proteomes" id="UP000826462"/>
    </source>
</evidence>
<accession>A0ABX8V076</accession>
<organism evidence="2 3">
    <name type="scientific">Paraburkholderia edwinii</name>
    <dbReference type="NCBI Taxonomy" id="2861782"/>
    <lineage>
        <taxon>Bacteria</taxon>
        <taxon>Pseudomonadati</taxon>
        <taxon>Pseudomonadota</taxon>
        <taxon>Betaproteobacteria</taxon>
        <taxon>Burkholderiales</taxon>
        <taxon>Burkholderiaceae</taxon>
        <taxon>Paraburkholderia</taxon>
    </lineage>
</organism>
<dbReference type="RefSeq" id="WP_219802516.1">
    <property type="nucleotide sequence ID" value="NZ_CP080096.1"/>
</dbReference>
<protein>
    <recommendedName>
        <fullName evidence="4">MAPEG family protein</fullName>
    </recommendedName>
</protein>
<evidence type="ECO:0008006" key="4">
    <source>
        <dbReference type="Google" id="ProtNLM"/>
    </source>
</evidence>
<evidence type="ECO:0000256" key="1">
    <source>
        <dbReference type="SAM" id="Phobius"/>
    </source>
</evidence>
<keyword evidence="1" id="KW-1133">Transmembrane helix</keyword>